<reference evidence="2 3" key="2">
    <citation type="journal article" date="2023" name="Mol. Biol. Evol.">
        <title>Genomics of Secondarily Temperate Adaptation in the Only Non-Antarctic Icefish.</title>
        <authorList>
            <person name="Rivera-Colon A.G."/>
            <person name="Rayamajhi N."/>
            <person name="Minhas B.F."/>
            <person name="Madrigal G."/>
            <person name="Bilyk K.T."/>
            <person name="Yoon V."/>
            <person name="Hune M."/>
            <person name="Gregory S."/>
            <person name="Cheng C.H.C."/>
            <person name="Catchen J.M."/>
        </authorList>
    </citation>
    <scope>NUCLEOTIDE SEQUENCE [LARGE SCALE GENOMIC DNA]</scope>
    <source>
        <strain evidence="2">JMC-PN-2008</strain>
    </source>
</reference>
<sequence>MISPSLTKQINLCPGLPPLPRPSAATAGQEPIKPLSESGDRDTAETDSTDGTPKQLAASSYFQPSAPCTASSSLRFPFSIFERFST</sequence>
<feature type="region of interest" description="Disordered" evidence="1">
    <location>
        <begin position="1"/>
        <end position="70"/>
    </location>
</feature>
<evidence type="ECO:0000256" key="1">
    <source>
        <dbReference type="SAM" id="MobiDB-lite"/>
    </source>
</evidence>
<accession>A0AAN7XQW2</accession>
<dbReference type="EMBL" id="JAUZQC010000011">
    <property type="protein sequence ID" value="KAK5864190.1"/>
    <property type="molecule type" value="Genomic_DNA"/>
</dbReference>
<feature type="compositionally biased region" description="Polar residues" evidence="1">
    <location>
        <begin position="49"/>
        <end position="70"/>
    </location>
</feature>
<organism evidence="2 3">
    <name type="scientific">Eleginops maclovinus</name>
    <name type="common">Patagonian blennie</name>
    <name type="synonym">Eleginus maclovinus</name>
    <dbReference type="NCBI Taxonomy" id="56733"/>
    <lineage>
        <taxon>Eukaryota</taxon>
        <taxon>Metazoa</taxon>
        <taxon>Chordata</taxon>
        <taxon>Craniata</taxon>
        <taxon>Vertebrata</taxon>
        <taxon>Euteleostomi</taxon>
        <taxon>Actinopterygii</taxon>
        <taxon>Neopterygii</taxon>
        <taxon>Teleostei</taxon>
        <taxon>Neoteleostei</taxon>
        <taxon>Acanthomorphata</taxon>
        <taxon>Eupercaria</taxon>
        <taxon>Perciformes</taxon>
        <taxon>Notothenioidei</taxon>
        <taxon>Eleginopidae</taxon>
        <taxon>Eleginops</taxon>
    </lineage>
</organism>
<proteinExistence type="predicted"/>
<feature type="compositionally biased region" description="Polar residues" evidence="1">
    <location>
        <begin position="1"/>
        <end position="10"/>
    </location>
</feature>
<reference evidence="2 3" key="1">
    <citation type="journal article" date="2023" name="Genes (Basel)">
        <title>Chromosome-Level Genome Assembly and Circadian Gene Repertoire of the Patagonia Blennie Eleginops maclovinus-The Closest Ancestral Proxy of Antarctic Cryonotothenioids.</title>
        <authorList>
            <person name="Cheng C.C."/>
            <person name="Rivera-Colon A.G."/>
            <person name="Minhas B.F."/>
            <person name="Wilson L."/>
            <person name="Rayamajhi N."/>
            <person name="Vargas-Chacoff L."/>
            <person name="Catchen J.M."/>
        </authorList>
    </citation>
    <scope>NUCLEOTIDE SEQUENCE [LARGE SCALE GENOMIC DNA]</scope>
    <source>
        <strain evidence="2">JMC-PN-2008</strain>
    </source>
</reference>
<evidence type="ECO:0000313" key="3">
    <source>
        <dbReference type="Proteomes" id="UP001346869"/>
    </source>
</evidence>
<keyword evidence="3" id="KW-1185">Reference proteome</keyword>
<comment type="caution">
    <text evidence="2">The sequence shown here is derived from an EMBL/GenBank/DDBJ whole genome shotgun (WGS) entry which is preliminary data.</text>
</comment>
<gene>
    <name evidence="2" type="ORF">PBY51_001150</name>
</gene>
<protein>
    <submittedName>
        <fullName evidence="2">Uncharacterized protein</fullName>
    </submittedName>
</protein>
<name>A0AAN7XQW2_ELEMC</name>
<dbReference type="Proteomes" id="UP001346869">
    <property type="component" value="Unassembled WGS sequence"/>
</dbReference>
<evidence type="ECO:0000313" key="2">
    <source>
        <dbReference type="EMBL" id="KAK5864190.1"/>
    </source>
</evidence>
<dbReference type="AlphaFoldDB" id="A0AAN7XQW2"/>